<evidence type="ECO:0000313" key="2">
    <source>
        <dbReference type="EMBL" id="MBR7837710.1"/>
    </source>
</evidence>
<comment type="caution">
    <text evidence="2">The sequence shown here is derived from an EMBL/GenBank/DDBJ whole genome shotgun (WGS) entry which is preliminary data.</text>
</comment>
<dbReference type="Gene3D" id="3.40.50.10490">
    <property type="entry name" value="Glucose-6-phosphate isomerase like protein, domain 1"/>
    <property type="match status" value="1"/>
</dbReference>
<dbReference type="GO" id="GO:0097367">
    <property type="term" value="F:carbohydrate derivative binding"/>
    <property type="evidence" value="ECO:0007669"/>
    <property type="project" value="InterPro"/>
</dbReference>
<dbReference type="NCBIfam" id="NF002805">
    <property type="entry name" value="PRK02947.1"/>
    <property type="match status" value="1"/>
</dbReference>
<protein>
    <submittedName>
        <fullName evidence="2">SIS domain-containing protein</fullName>
    </submittedName>
</protein>
<dbReference type="SUPFAM" id="SSF53697">
    <property type="entry name" value="SIS domain"/>
    <property type="match status" value="1"/>
</dbReference>
<name>A0A941ESQ6_9ACTN</name>
<dbReference type="InterPro" id="IPR046348">
    <property type="entry name" value="SIS_dom_sf"/>
</dbReference>
<dbReference type="Proteomes" id="UP000675781">
    <property type="component" value="Unassembled WGS sequence"/>
</dbReference>
<proteinExistence type="predicted"/>
<dbReference type="PROSITE" id="PS51464">
    <property type="entry name" value="SIS"/>
    <property type="match status" value="1"/>
</dbReference>
<feature type="domain" description="SIS" evidence="1">
    <location>
        <begin position="34"/>
        <end position="210"/>
    </location>
</feature>
<accession>A0A941ESQ6</accession>
<organism evidence="2 3">
    <name type="scientific">Actinospica durhamensis</name>
    <dbReference type="NCBI Taxonomy" id="1508375"/>
    <lineage>
        <taxon>Bacteria</taxon>
        <taxon>Bacillati</taxon>
        <taxon>Actinomycetota</taxon>
        <taxon>Actinomycetes</taxon>
        <taxon>Catenulisporales</taxon>
        <taxon>Actinospicaceae</taxon>
        <taxon>Actinospica</taxon>
    </lineage>
</organism>
<keyword evidence="3" id="KW-1185">Reference proteome</keyword>
<dbReference type="PANTHER" id="PTHR30390:SF7">
    <property type="entry name" value="PHOSPHOHEPTOSE ISOMERASE"/>
    <property type="match status" value="1"/>
</dbReference>
<evidence type="ECO:0000259" key="1">
    <source>
        <dbReference type="PROSITE" id="PS51464"/>
    </source>
</evidence>
<dbReference type="InterPro" id="IPR035472">
    <property type="entry name" value="RpiR-like_SIS"/>
</dbReference>
<dbReference type="InterPro" id="IPR001347">
    <property type="entry name" value="SIS_dom"/>
</dbReference>
<dbReference type="Pfam" id="PF13580">
    <property type="entry name" value="SIS_2"/>
    <property type="match status" value="1"/>
</dbReference>
<dbReference type="CDD" id="cd05013">
    <property type="entry name" value="SIS_RpiR"/>
    <property type="match status" value="1"/>
</dbReference>
<dbReference type="EMBL" id="JAGSOG010000224">
    <property type="protein sequence ID" value="MBR7837710.1"/>
    <property type="molecule type" value="Genomic_DNA"/>
</dbReference>
<dbReference type="RefSeq" id="WP_212532177.1">
    <property type="nucleotide sequence ID" value="NZ_JAGSOG010000224.1"/>
</dbReference>
<reference evidence="2" key="1">
    <citation type="submission" date="2021-04" db="EMBL/GenBank/DDBJ databases">
        <title>Genome based classification of Actinospica acidithermotolerans sp. nov., an actinobacterium isolated from an Indonesian hot spring.</title>
        <authorList>
            <person name="Kusuma A.B."/>
            <person name="Putra K.E."/>
            <person name="Nafisah S."/>
            <person name="Loh J."/>
            <person name="Nouioui I."/>
            <person name="Goodfellow M."/>
        </authorList>
    </citation>
    <scope>NUCLEOTIDE SEQUENCE</scope>
    <source>
        <strain evidence="2">CSCA 57</strain>
    </source>
</reference>
<dbReference type="AlphaFoldDB" id="A0A941ESQ6"/>
<sequence length="251" mass="26079">MAVSGAAVFAEIRSILERVEHSQQDAVAEAAELIADSLASDGVLHVFGTGHSEALAMELSGRAGGLIPTNKLALRDAVLLGDLPVEALADPKAERNPELARHVWELAPVKPGDVVLIASQSGGNGSTVEMALIAKQSGHKIIALTSLAHSQAITSRHPSGSRLFELADVVIDNGAPHGDAVLPMPDGSSVCALSSIANAAIAQAIVAEVTARLLERGAEAPIYRSANVEGGDVHNDAWEARYAGRIRRSAY</sequence>
<dbReference type="PANTHER" id="PTHR30390">
    <property type="entry name" value="SEDOHEPTULOSE 7-PHOSPHATE ISOMERASE / DNAA INITIATOR-ASSOCIATING FACTOR FOR REPLICATION INITIATION"/>
    <property type="match status" value="1"/>
</dbReference>
<dbReference type="InterPro" id="IPR050099">
    <property type="entry name" value="SIS_GmhA/DiaA_subfam"/>
</dbReference>
<evidence type="ECO:0000313" key="3">
    <source>
        <dbReference type="Proteomes" id="UP000675781"/>
    </source>
</evidence>
<gene>
    <name evidence="2" type="ORF">KDL01_30810</name>
</gene>
<dbReference type="GO" id="GO:1901135">
    <property type="term" value="P:carbohydrate derivative metabolic process"/>
    <property type="evidence" value="ECO:0007669"/>
    <property type="project" value="InterPro"/>
</dbReference>